<dbReference type="Proteomes" id="UP000034182">
    <property type="component" value="Unassembled WGS sequence"/>
</dbReference>
<dbReference type="EMBL" id="LAQI01000080">
    <property type="protein sequence ID" value="KKY21948.1"/>
    <property type="molecule type" value="Genomic_DNA"/>
</dbReference>
<reference evidence="2 3" key="1">
    <citation type="submission" date="2015-03" db="EMBL/GenBank/DDBJ databases">
        <authorList>
            <person name="Morales-Cruz A."/>
            <person name="Amrine K.C."/>
            <person name="Cantu D."/>
        </authorList>
    </citation>
    <scope>NUCLEOTIDE SEQUENCE [LARGE SCALE GENOMIC DNA]</scope>
    <source>
        <strain evidence="2">DS831</strain>
    </source>
</reference>
<dbReference type="GO" id="GO:0016747">
    <property type="term" value="F:acyltransferase activity, transferring groups other than amino-acyl groups"/>
    <property type="evidence" value="ECO:0007669"/>
    <property type="project" value="InterPro"/>
</dbReference>
<dbReference type="PANTHER" id="PTHR43415">
    <property type="entry name" value="SPERMIDINE N(1)-ACETYLTRANSFERASE"/>
    <property type="match status" value="1"/>
</dbReference>
<feature type="domain" description="N-acetyltransferase" evidence="1">
    <location>
        <begin position="38"/>
        <end position="192"/>
    </location>
</feature>
<accession>A0A0G2GE92</accession>
<evidence type="ECO:0000313" key="3">
    <source>
        <dbReference type="Proteomes" id="UP000034182"/>
    </source>
</evidence>
<dbReference type="InterPro" id="IPR000182">
    <property type="entry name" value="GNAT_dom"/>
</dbReference>
<dbReference type="InterPro" id="IPR016181">
    <property type="entry name" value="Acyl_CoA_acyltransferase"/>
</dbReference>
<proteinExistence type="predicted"/>
<dbReference type="Pfam" id="PF13302">
    <property type="entry name" value="Acetyltransf_3"/>
    <property type="match status" value="1"/>
</dbReference>
<comment type="caution">
    <text evidence="2">The sequence shown here is derived from an EMBL/GenBank/DDBJ whole genome shotgun (WGS) entry which is preliminary data.</text>
</comment>
<dbReference type="SUPFAM" id="SSF55729">
    <property type="entry name" value="Acyl-CoA N-acyltransferases (Nat)"/>
    <property type="match status" value="1"/>
</dbReference>
<evidence type="ECO:0000313" key="2">
    <source>
        <dbReference type="EMBL" id="KKY21948.1"/>
    </source>
</evidence>
<evidence type="ECO:0000259" key="1">
    <source>
        <dbReference type="PROSITE" id="PS51186"/>
    </source>
</evidence>
<organism evidence="2 3">
    <name type="scientific">Diplodia seriata</name>
    <dbReference type="NCBI Taxonomy" id="420778"/>
    <lineage>
        <taxon>Eukaryota</taxon>
        <taxon>Fungi</taxon>
        <taxon>Dikarya</taxon>
        <taxon>Ascomycota</taxon>
        <taxon>Pezizomycotina</taxon>
        <taxon>Dothideomycetes</taxon>
        <taxon>Dothideomycetes incertae sedis</taxon>
        <taxon>Botryosphaeriales</taxon>
        <taxon>Botryosphaeriaceae</taxon>
        <taxon>Diplodia</taxon>
    </lineage>
</organism>
<sequence>MRNPFCSERLLYRAIRDTPEDEAFVHSVQADPEAYALSNMSLLRPESTASSAEWKKYLTEKYLIAVIICIAPPLPSARAEHKEPQPIGIISLTNPRPGWEHHRNSNISIDIIAAHQKKGYGSEAIRWIVDWGFRTAGLHRIGIKCFSYNTGAARLYERLGFVPEGRKREAVWFDGGWHDGLQFAMLEQEWREKQLREC</sequence>
<gene>
    <name evidence="2" type="ORF">UCDDS831_g03987</name>
</gene>
<protein>
    <submittedName>
        <fullName evidence="2">Putative gnat family</fullName>
    </submittedName>
</protein>
<dbReference type="PANTHER" id="PTHR43415:SF3">
    <property type="entry name" value="GNAT-FAMILY ACETYLTRANSFERASE"/>
    <property type="match status" value="1"/>
</dbReference>
<dbReference type="Gene3D" id="3.40.630.30">
    <property type="match status" value="1"/>
</dbReference>
<dbReference type="AlphaFoldDB" id="A0A0G2GE92"/>
<name>A0A0G2GE92_9PEZI</name>
<dbReference type="PROSITE" id="PS51186">
    <property type="entry name" value="GNAT"/>
    <property type="match status" value="1"/>
</dbReference>
<reference evidence="2 3" key="2">
    <citation type="submission" date="2015-05" db="EMBL/GenBank/DDBJ databases">
        <title>Distinctive expansion of gene families associated with plant cell wall degradation and secondary metabolism in the genomes of grapevine trunk pathogens.</title>
        <authorList>
            <person name="Lawrence D.P."/>
            <person name="Travadon R."/>
            <person name="Rolshausen P.E."/>
            <person name="Baumgartner K."/>
        </authorList>
    </citation>
    <scope>NUCLEOTIDE SEQUENCE [LARGE SCALE GENOMIC DNA]</scope>
    <source>
        <strain evidence="2">DS831</strain>
    </source>
</reference>